<feature type="transmembrane region" description="Helical" evidence="1">
    <location>
        <begin position="6"/>
        <end position="30"/>
    </location>
</feature>
<evidence type="ECO:0000313" key="3">
    <source>
        <dbReference type="Proteomes" id="UP000014523"/>
    </source>
</evidence>
<comment type="caution">
    <text evidence="2">The sequence shown here is derived from an EMBL/GenBank/DDBJ whole genome shotgun (WGS) entry which is preliminary data.</text>
</comment>
<accession>A0A829HCT4</accession>
<evidence type="ECO:0000313" key="2">
    <source>
        <dbReference type="EMBL" id="EPF73209.1"/>
    </source>
</evidence>
<dbReference type="AlphaFoldDB" id="A0A829HCT4"/>
<keyword evidence="3" id="KW-1185">Reference proteome</keyword>
<sequence>MENIDHWINIYSIFFSISILSVAFNLSLWVKDIVNRILLTITLTGLINFLLNWFIFPEVSISYKQQEEIASFIYLGFYNNLFFNFIPATISLLALIILIIRNLPKKIFNIKKELD</sequence>
<proteinExistence type="predicted"/>
<keyword evidence="1" id="KW-0472">Membrane</keyword>
<dbReference type="EMBL" id="ATGG01000046">
    <property type="protein sequence ID" value="EPF73209.1"/>
    <property type="molecule type" value="Genomic_DNA"/>
</dbReference>
<dbReference type="Proteomes" id="UP000014523">
    <property type="component" value="Unassembled WGS sequence"/>
</dbReference>
<name>A0A829HCT4_9GAMM</name>
<feature type="transmembrane region" description="Helical" evidence="1">
    <location>
        <begin position="37"/>
        <end position="56"/>
    </location>
</feature>
<keyword evidence="1" id="KW-0812">Transmembrane</keyword>
<dbReference type="RefSeq" id="WP_016660582.1">
    <property type="nucleotide sequence ID" value="NZ_ASQH01000005.1"/>
</dbReference>
<organism evidence="2 3">
    <name type="scientific">Acinetobacter gyllenbergii CIP 110306 = MTCC 11365</name>
    <dbReference type="NCBI Taxonomy" id="1217657"/>
    <lineage>
        <taxon>Bacteria</taxon>
        <taxon>Pseudomonadati</taxon>
        <taxon>Pseudomonadota</taxon>
        <taxon>Gammaproteobacteria</taxon>
        <taxon>Moraxellales</taxon>
        <taxon>Moraxellaceae</taxon>
        <taxon>Acinetobacter</taxon>
    </lineage>
</organism>
<keyword evidence="1" id="KW-1133">Transmembrane helix</keyword>
<evidence type="ECO:0000256" key="1">
    <source>
        <dbReference type="SAM" id="Phobius"/>
    </source>
</evidence>
<feature type="transmembrane region" description="Helical" evidence="1">
    <location>
        <begin position="81"/>
        <end position="103"/>
    </location>
</feature>
<reference evidence="2 3" key="1">
    <citation type="submission" date="2013-06" db="EMBL/GenBank/DDBJ databases">
        <title>The Genome Sequence of Acinetobacter gyllenbergii CIP 110306.</title>
        <authorList>
            <consortium name="The Broad Institute Genome Sequencing Platform"/>
            <consortium name="The Broad Institute Genome Sequencing Center for Infectious Disease"/>
            <person name="Cerqueira G."/>
            <person name="Feldgarden M."/>
            <person name="Courvalin P."/>
            <person name="Perichon B."/>
            <person name="Grillot-Courvalin C."/>
            <person name="Clermont D."/>
            <person name="Rocha E."/>
            <person name="Yoon E.-J."/>
            <person name="Nemec A."/>
            <person name="Young S.K."/>
            <person name="Zeng Q."/>
            <person name="Gargeya S."/>
            <person name="Fitzgerald M."/>
            <person name="Abouelleil A."/>
            <person name="Alvarado L."/>
            <person name="Berlin A.M."/>
            <person name="Chapman S.B."/>
            <person name="Dewar J."/>
            <person name="Goldberg J."/>
            <person name="Griggs A."/>
            <person name="Gujja S."/>
            <person name="Hansen M."/>
            <person name="Howarth C."/>
            <person name="Imamovic A."/>
            <person name="Larimer J."/>
            <person name="McCowan C."/>
            <person name="Murphy C."/>
            <person name="Pearson M."/>
            <person name="Priest M."/>
            <person name="Roberts A."/>
            <person name="Saif S."/>
            <person name="Shea T."/>
            <person name="Sykes S."/>
            <person name="Wortman J."/>
            <person name="Nusbaum C."/>
            <person name="Birren B."/>
        </authorList>
    </citation>
    <scope>NUCLEOTIDE SEQUENCE [LARGE SCALE GENOMIC DNA]</scope>
    <source>
        <strain evidence="2 3">CIP 110306</strain>
    </source>
</reference>
<protein>
    <submittedName>
        <fullName evidence="2">Uncharacterized protein</fullName>
    </submittedName>
</protein>
<gene>
    <name evidence="2" type="ORF">F957_03571</name>
</gene>